<dbReference type="Pfam" id="PF00069">
    <property type="entry name" value="Pkinase"/>
    <property type="match status" value="1"/>
</dbReference>
<keyword evidence="6" id="KW-0812">Transmembrane</keyword>
<dbReference type="Gene3D" id="3.30.200.20">
    <property type="entry name" value="Phosphorylase Kinase, domain 1"/>
    <property type="match status" value="1"/>
</dbReference>
<evidence type="ECO:0000256" key="5">
    <source>
        <dbReference type="PROSITE-ProRule" id="PRU10141"/>
    </source>
</evidence>
<dbReference type="EMBL" id="BAABJE010000012">
    <property type="protein sequence ID" value="GAA4797370.1"/>
    <property type="molecule type" value="Genomic_DNA"/>
</dbReference>
<dbReference type="Proteomes" id="UP001499959">
    <property type="component" value="Unassembled WGS sequence"/>
</dbReference>
<keyword evidence="3" id="KW-0418">Kinase</keyword>
<evidence type="ECO:0000313" key="8">
    <source>
        <dbReference type="EMBL" id="GAA4797370.1"/>
    </source>
</evidence>
<evidence type="ECO:0000259" key="7">
    <source>
        <dbReference type="PROSITE" id="PS50011"/>
    </source>
</evidence>
<dbReference type="InterPro" id="IPR000719">
    <property type="entry name" value="Prot_kinase_dom"/>
</dbReference>
<evidence type="ECO:0000256" key="6">
    <source>
        <dbReference type="SAM" id="Phobius"/>
    </source>
</evidence>
<keyword evidence="9" id="KW-1185">Reference proteome</keyword>
<dbReference type="PROSITE" id="PS00107">
    <property type="entry name" value="PROTEIN_KINASE_ATP"/>
    <property type="match status" value="1"/>
</dbReference>
<dbReference type="CDD" id="cd14014">
    <property type="entry name" value="STKc_PknB_like"/>
    <property type="match status" value="1"/>
</dbReference>
<keyword evidence="1" id="KW-0808">Transferase</keyword>
<dbReference type="SMART" id="SM00220">
    <property type="entry name" value="S_TKc"/>
    <property type="match status" value="1"/>
</dbReference>
<sequence>MVEETTQPRGDGAIDEGELFETLCELEPEAQAQRLKALERDDPAMAARLRRLLAIDEAYGTHTARSVLATELPDPVGDISDIGAFRLVRQIGRGGMGVVYLAERRTGFEQQVAIKIMPRFATDGPGRERFAQERRILAQLRHPNICSILDGGELPDGTPWLAMEYVPGEPLCAWCERRSTGLRERVALFLQLCEAVQVAHRNLVIHRDLKDNNVLVDEAGHLKLLDFGIAKSLSTTTSAAAGTAAHDRFFSPMTAAPEQLQGERITVGTDVYALGALLHQLLCGFLPFERPSRPPLELQRAILETVPPKMSDAVQRERDAGHALADAQPAQALRGELDAIVAHCLRKDASERYTDVVDLTRDLRAWLSGHPISISQSDRLYRSRKFLLRHRLAVALSTVAIVGVLGALAVTLWQSAALRRERDAAESARQRSEIDRDRARAVAGFLRDTFEQADPGRAETGGLLARDLLERGKRRLDGLEGQQDVQAELALLLAESDANLGLLRESDATFRRYAKAIDALAATDADVQMRAGKLRLSNALTLDEDSPRLDAALATLARSADTPEARVDIARLHERLLVRRSEFNRAADVLEAAWQQYGDALAPAASLQLRVDLGNALLNVKRNEDARRICDGIDRTALRSHAPALQIRALRLIVREAKRRKDTPAAQTAAVEQWRQTAERLYGSDSLEAASAYVWKIELTEAPEEQDALMAKAYAIQRAKLPAISSARAYAEFNMAAFYLELRERPDLAEPHLAEAVRIGRLATARDHGDVRLFERTWAETLNALGRHRRCLEVVSDPPGNPEDREDAERLSGLRLALARAALALGQPARARDEIAAIPGLWRTLGQPLPEPLASDLRDLRARLGSSDDER</sequence>
<dbReference type="InterPro" id="IPR008271">
    <property type="entry name" value="Ser/Thr_kinase_AS"/>
</dbReference>
<proteinExistence type="predicted"/>
<keyword evidence="2 5" id="KW-0547">Nucleotide-binding</keyword>
<keyword evidence="6" id="KW-0472">Membrane</keyword>
<dbReference type="PROSITE" id="PS50011">
    <property type="entry name" value="PROTEIN_KINASE_DOM"/>
    <property type="match status" value="1"/>
</dbReference>
<dbReference type="InterPro" id="IPR011009">
    <property type="entry name" value="Kinase-like_dom_sf"/>
</dbReference>
<dbReference type="RefSeq" id="WP_345303584.1">
    <property type="nucleotide sequence ID" value="NZ_BAABJE010000012.1"/>
</dbReference>
<name>A0ABP9BLJ1_9GAMM</name>
<comment type="caution">
    <text evidence="8">The sequence shown here is derived from an EMBL/GenBank/DDBJ whole genome shotgun (WGS) entry which is preliminary data.</text>
</comment>
<feature type="transmembrane region" description="Helical" evidence="6">
    <location>
        <begin position="392"/>
        <end position="413"/>
    </location>
</feature>
<evidence type="ECO:0000313" key="9">
    <source>
        <dbReference type="Proteomes" id="UP001499959"/>
    </source>
</evidence>
<accession>A0ABP9BLJ1</accession>
<feature type="domain" description="Protein kinase" evidence="7">
    <location>
        <begin position="85"/>
        <end position="367"/>
    </location>
</feature>
<evidence type="ECO:0000256" key="2">
    <source>
        <dbReference type="ARBA" id="ARBA00022741"/>
    </source>
</evidence>
<dbReference type="SUPFAM" id="SSF56112">
    <property type="entry name" value="Protein kinase-like (PK-like)"/>
    <property type="match status" value="1"/>
</dbReference>
<dbReference type="PANTHER" id="PTHR43289">
    <property type="entry name" value="MITOGEN-ACTIVATED PROTEIN KINASE KINASE KINASE 20-RELATED"/>
    <property type="match status" value="1"/>
</dbReference>
<evidence type="ECO:0000256" key="3">
    <source>
        <dbReference type="ARBA" id="ARBA00022777"/>
    </source>
</evidence>
<feature type="binding site" evidence="5">
    <location>
        <position position="115"/>
    </location>
    <ligand>
        <name>ATP</name>
        <dbReference type="ChEBI" id="CHEBI:30616"/>
    </ligand>
</feature>
<keyword evidence="6" id="KW-1133">Transmembrane helix</keyword>
<keyword evidence="4 5" id="KW-0067">ATP-binding</keyword>
<dbReference type="PROSITE" id="PS00108">
    <property type="entry name" value="PROTEIN_KINASE_ST"/>
    <property type="match status" value="1"/>
</dbReference>
<protein>
    <recommendedName>
        <fullName evidence="7">Protein kinase domain-containing protein</fullName>
    </recommendedName>
</protein>
<organism evidence="8 9">
    <name type="scientific">Lysobacter hankyongensis</name>
    <dbReference type="NCBI Taxonomy" id="1176535"/>
    <lineage>
        <taxon>Bacteria</taxon>
        <taxon>Pseudomonadati</taxon>
        <taxon>Pseudomonadota</taxon>
        <taxon>Gammaproteobacteria</taxon>
        <taxon>Lysobacterales</taxon>
        <taxon>Lysobacteraceae</taxon>
        <taxon>Lysobacter</taxon>
    </lineage>
</organism>
<dbReference type="Gene3D" id="1.10.510.10">
    <property type="entry name" value="Transferase(Phosphotransferase) domain 1"/>
    <property type="match status" value="1"/>
</dbReference>
<gene>
    <name evidence="8" type="ORF">GCM10023307_24090</name>
</gene>
<reference evidence="9" key="1">
    <citation type="journal article" date="2019" name="Int. J. Syst. Evol. Microbiol.">
        <title>The Global Catalogue of Microorganisms (GCM) 10K type strain sequencing project: providing services to taxonomists for standard genome sequencing and annotation.</title>
        <authorList>
            <consortium name="The Broad Institute Genomics Platform"/>
            <consortium name="The Broad Institute Genome Sequencing Center for Infectious Disease"/>
            <person name="Wu L."/>
            <person name="Ma J."/>
        </authorList>
    </citation>
    <scope>NUCLEOTIDE SEQUENCE [LARGE SCALE GENOMIC DNA]</scope>
    <source>
        <strain evidence="9">JCM 18204</strain>
    </source>
</reference>
<evidence type="ECO:0000256" key="4">
    <source>
        <dbReference type="ARBA" id="ARBA00022840"/>
    </source>
</evidence>
<dbReference type="InterPro" id="IPR017441">
    <property type="entry name" value="Protein_kinase_ATP_BS"/>
</dbReference>
<dbReference type="PANTHER" id="PTHR43289:SF34">
    <property type="entry name" value="SERINE_THREONINE-PROTEIN KINASE YBDM-RELATED"/>
    <property type="match status" value="1"/>
</dbReference>
<evidence type="ECO:0000256" key="1">
    <source>
        <dbReference type="ARBA" id="ARBA00022679"/>
    </source>
</evidence>